<name>A0A6V1NUE4_HETAK</name>
<dbReference type="InterPro" id="IPR013057">
    <property type="entry name" value="AA_transpt_TM"/>
</dbReference>
<feature type="transmembrane region" description="Helical" evidence="6">
    <location>
        <begin position="467"/>
        <end position="491"/>
    </location>
</feature>
<evidence type="ECO:0000256" key="4">
    <source>
        <dbReference type="ARBA" id="ARBA00023136"/>
    </source>
</evidence>
<accession>A0A6V1NUE4</accession>
<feature type="transmembrane region" description="Helical" evidence="6">
    <location>
        <begin position="398"/>
        <end position="416"/>
    </location>
</feature>
<sequence>MSNKVRSYTAGYVPGESHVDEENEDLSARKPRATTTLFEARPGGYMQQYGTPLSAAFSPSPFLRRPGDPPIKMGFLAATINLAKVMAGAGMLSLPSGMAAGRGTGYAASALALAAAAAAGGYTFFSLGVCLRYTRTASFKDLLIVTLGPWSGWCIDVIIVALGFSLGLLYVDFVGDLFSSVLASFSWIPDWVASRDVVIIVASICFLGPLSLAKDLYALRHSSYVGMFACLYIAAFLSLRALDGSYAPGGAYYQGGEEKDTETTDASTDNGIGLWGVGPGSAIFLSMLALSFCAHQNTPQFASQLEKFSYTRFAQVTAAGYGLTLALYAAVLFAGAATFGAAADGDVLQNFSPQDPLATGAQISTGLSVLGSFPFIFATLRESLGNLMAGSCGLKPSFNVISLSMLAAIVLMSFVATQVSFIVSMTGCLCDFPIMFLVPPAVYFRVRATLPAASSVPVPRLLRSRGHAALQALLFAVGTVFTAVTPVLSVLNTFTDVLQRH</sequence>
<feature type="transmembrane region" description="Helical" evidence="6">
    <location>
        <begin position="313"/>
        <end position="337"/>
    </location>
</feature>
<feature type="region of interest" description="Disordered" evidence="5">
    <location>
        <begin position="1"/>
        <end position="27"/>
    </location>
</feature>
<dbReference type="EMBL" id="HBIU01009028">
    <property type="protein sequence ID" value="CAE0624998.1"/>
    <property type="molecule type" value="Transcribed_RNA"/>
</dbReference>
<feature type="transmembrane region" description="Helical" evidence="6">
    <location>
        <begin position="272"/>
        <end position="292"/>
    </location>
</feature>
<feature type="transmembrane region" description="Helical" evidence="6">
    <location>
        <begin position="73"/>
        <end position="94"/>
    </location>
</feature>
<feature type="transmembrane region" description="Helical" evidence="6">
    <location>
        <begin position="191"/>
        <end position="212"/>
    </location>
</feature>
<dbReference type="GO" id="GO:0016020">
    <property type="term" value="C:membrane"/>
    <property type="evidence" value="ECO:0007669"/>
    <property type="project" value="UniProtKB-SubCell"/>
</dbReference>
<feature type="transmembrane region" description="Helical" evidence="6">
    <location>
        <begin position="142"/>
        <end position="171"/>
    </location>
</feature>
<evidence type="ECO:0000256" key="6">
    <source>
        <dbReference type="SAM" id="Phobius"/>
    </source>
</evidence>
<reference evidence="8" key="1">
    <citation type="submission" date="2021-01" db="EMBL/GenBank/DDBJ databases">
        <authorList>
            <person name="Corre E."/>
            <person name="Pelletier E."/>
            <person name="Niang G."/>
            <person name="Scheremetjew M."/>
            <person name="Finn R."/>
            <person name="Kale V."/>
            <person name="Holt S."/>
            <person name="Cochrane G."/>
            <person name="Meng A."/>
            <person name="Brown T."/>
            <person name="Cohen L."/>
        </authorList>
    </citation>
    <scope>NUCLEOTIDE SEQUENCE</scope>
    <source>
        <strain evidence="8">CCMP3107</strain>
    </source>
</reference>
<dbReference type="PANTHER" id="PTHR22950:SF652">
    <property type="entry name" value="TRANSMEMBRANE AMINO ACID TRANSPORTER FAMILY PROTEIN"/>
    <property type="match status" value="1"/>
</dbReference>
<feature type="domain" description="Amino acid transporter transmembrane" evidence="7">
    <location>
        <begin position="74"/>
        <end position="449"/>
    </location>
</feature>
<evidence type="ECO:0000313" key="8">
    <source>
        <dbReference type="EMBL" id="CAE0624998.1"/>
    </source>
</evidence>
<keyword evidence="2 6" id="KW-0812">Transmembrane</keyword>
<keyword evidence="4 6" id="KW-0472">Membrane</keyword>
<feature type="transmembrane region" description="Helical" evidence="6">
    <location>
        <begin position="106"/>
        <end position="130"/>
    </location>
</feature>
<proteinExistence type="predicted"/>
<comment type="subcellular location">
    <subcellularLocation>
        <location evidence="1">Membrane</location>
        <topology evidence="1">Multi-pass membrane protein</topology>
    </subcellularLocation>
</comment>
<gene>
    <name evidence="8" type="ORF">HAKA00212_LOCUS3665</name>
</gene>
<dbReference type="GO" id="GO:0015179">
    <property type="term" value="F:L-amino acid transmembrane transporter activity"/>
    <property type="evidence" value="ECO:0007669"/>
    <property type="project" value="TreeGrafter"/>
</dbReference>
<dbReference type="PANTHER" id="PTHR22950">
    <property type="entry name" value="AMINO ACID TRANSPORTER"/>
    <property type="match status" value="1"/>
</dbReference>
<protein>
    <recommendedName>
        <fullName evidence="7">Amino acid transporter transmembrane domain-containing protein</fullName>
    </recommendedName>
</protein>
<dbReference type="AlphaFoldDB" id="A0A6V1NUE4"/>
<evidence type="ECO:0000256" key="3">
    <source>
        <dbReference type="ARBA" id="ARBA00022989"/>
    </source>
</evidence>
<feature type="transmembrane region" description="Helical" evidence="6">
    <location>
        <begin position="224"/>
        <end position="242"/>
    </location>
</feature>
<evidence type="ECO:0000256" key="2">
    <source>
        <dbReference type="ARBA" id="ARBA00022692"/>
    </source>
</evidence>
<organism evidence="8">
    <name type="scientific">Heterosigma akashiwo</name>
    <name type="common">Chromophytic alga</name>
    <name type="synonym">Heterosigma carterae</name>
    <dbReference type="NCBI Taxonomy" id="2829"/>
    <lineage>
        <taxon>Eukaryota</taxon>
        <taxon>Sar</taxon>
        <taxon>Stramenopiles</taxon>
        <taxon>Ochrophyta</taxon>
        <taxon>Raphidophyceae</taxon>
        <taxon>Chattonellales</taxon>
        <taxon>Chattonellaceae</taxon>
        <taxon>Heterosigma</taxon>
    </lineage>
</organism>
<evidence type="ECO:0000259" key="7">
    <source>
        <dbReference type="Pfam" id="PF01490"/>
    </source>
</evidence>
<feature type="transmembrane region" description="Helical" evidence="6">
    <location>
        <begin position="357"/>
        <end position="377"/>
    </location>
</feature>
<keyword evidence="3 6" id="KW-1133">Transmembrane helix</keyword>
<evidence type="ECO:0000256" key="1">
    <source>
        <dbReference type="ARBA" id="ARBA00004141"/>
    </source>
</evidence>
<evidence type="ECO:0000256" key="5">
    <source>
        <dbReference type="SAM" id="MobiDB-lite"/>
    </source>
</evidence>
<dbReference type="Pfam" id="PF01490">
    <property type="entry name" value="Aa_trans"/>
    <property type="match status" value="1"/>
</dbReference>